<dbReference type="AlphaFoldDB" id="A0A6S7HG03"/>
<reference evidence="6" key="1">
    <citation type="submission" date="2020-04" db="EMBL/GenBank/DDBJ databases">
        <authorList>
            <person name="Alioto T."/>
            <person name="Alioto T."/>
            <person name="Gomez Garrido J."/>
        </authorList>
    </citation>
    <scope>NUCLEOTIDE SEQUENCE</scope>
    <source>
        <strain evidence="6">A484AB</strain>
    </source>
</reference>
<evidence type="ECO:0000256" key="5">
    <source>
        <dbReference type="SAM" id="MobiDB-lite"/>
    </source>
</evidence>
<evidence type="ECO:0000256" key="4">
    <source>
        <dbReference type="SAM" id="Coils"/>
    </source>
</evidence>
<keyword evidence="7" id="KW-1185">Reference proteome</keyword>
<organism evidence="6 7">
    <name type="scientific">Paramuricea clavata</name>
    <name type="common">Red gorgonian</name>
    <name type="synonym">Violescent sea-whip</name>
    <dbReference type="NCBI Taxonomy" id="317549"/>
    <lineage>
        <taxon>Eukaryota</taxon>
        <taxon>Metazoa</taxon>
        <taxon>Cnidaria</taxon>
        <taxon>Anthozoa</taxon>
        <taxon>Octocorallia</taxon>
        <taxon>Malacalcyonacea</taxon>
        <taxon>Plexauridae</taxon>
        <taxon>Paramuricea</taxon>
    </lineage>
</organism>
<dbReference type="Pfam" id="PF06584">
    <property type="entry name" value="DIRP"/>
    <property type="match status" value="1"/>
</dbReference>
<feature type="compositionally biased region" description="Polar residues" evidence="5">
    <location>
        <begin position="9"/>
        <end position="29"/>
    </location>
</feature>
<keyword evidence="3" id="KW-0539">Nucleus</keyword>
<dbReference type="InterPro" id="IPR033471">
    <property type="entry name" value="DIRP"/>
</dbReference>
<dbReference type="Pfam" id="PF19438">
    <property type="entry name" value="LIN9_C"/>
    <property type="match status" value="1"/>
</dbReference>
<evidence type="ECO:0000256" key="1">
    <source>
        <dbReference type="ARBA" id="ARBA00004123"/>
    </source>
</evidence>
<dbReference type="InterPro" id="IPR010561">
    <property type="entry name" value="LIN-9/ALY1"/>
</dbReference>
<comment type="subcellular location">
    <subcellularLocation>
        <location evidence="1">Nucleus</location>
    </subcellularLocation>
</comment>
<keyword evidence="4" id="KW-0175">Coiled coil</keyword>
<dbReference type="PANTHER" id="PTHR21689:SF2">
    <property type="entry name" value="PROTEIN LIN-9 HOMOLOG"/>
    <property type="match status" value="1"/>
</dbReference>
<evidence type="ECO:0000256" key="2">
    <source>
        <dbReference type="ARBA" id="ARBA00006732"/>
    </source>
</evidence>
<dbReference type="SMART" id="SM01135">
    <property type="entry name" value="DIRP"/>
    <property type="match status" value="1"/>
</dbReference>
<dbReference type="InterPro" id="IPR045831">
    <property type="entry name" value="LIN9_C"/>
</dbReference>
<gene>
    <name evidence="6" type="ORF">PACLA_8A043930</name>
</gene>
<name>A0A6S7HG03_PARCT</name>
<proteinExistence type="inferred from homology"/>
<dbReference type="GO" id="GO:0017053">
    <property type="term" value="C:transcription repressor complex"/>
    <property type="evidence" value="ECO:0007669"/>
    <property type="project" value="InterPro"/>
</dbReference>
<dbReference type="GO" id="GO:0051726">
    <property type="term" value="P:regulation of cell cycle"/>
    <property type="evidence" value="ECO:0007669"/>
    <property type="project" value="TreeGrafter"/>
</dbReference>
<dbReference type="GO" id="GO:0006351">
    <property type="term" value="P:DNA-templated transcription"/>
    <property type="evidence" value="ECO:0007669"/>
    <property type="project" value="InterPro"/>
</dbReference>
<dbReference type="PANTHER" id="PTHR21689">
    <property type="entry name" value="LIN-9"/>
    <property type="match status" value="1"/>
</dbReference>
<comment type="similarity">
    <text evidence="2">Belongs to the lin-9 family.</text>
</comment>
<dbReference type="Proteomes" id="UP001152795">
    <property type="component" value="Unassembled WGS sequence"/>
</dbReference>
<dbReference type="OrthoDB" id="2339771at2759"/>
<evidence type="ECO:0000313" key="7">
    <source>
        <dbReference type="Proteomes" id="UP001152795"/>
    </source>
</evidence>
<dbReference type="GO" id="GO:0005654">
    <property type="term" value="C:nucleoplasm"/>
    <property type="evidence" value="ECO:0007669"/>
    <property type="project" value="TreeGrafter"/>
</dbReference>
<protein>
    <submittedName>
        <fullName evidence="6">Lin-9 homolog isoform X1</fullName>
    </submittedName>
</protein>
<evidence type="ECO:0000313" key="6">
    <source>
        <dbReference type="EMBL" id="CAB4003396.1"/>
    </source>
</evidence>
<evidence type="ECO:0000256" key="3">
    <source>
        <dbReference type="ARBA" id="ARBA00023242"/>
    </source>
</evidence>
<accession>A0A6S7HG03</accession>
<feature type="coiled-coil region" evidence="4">
    <location>
        <begin position="333"/>
        <end position="392"/>
    </location>
</feature>
<dbReference type="GO" id="GO:0006357">
    <property type="term" value="P:regulation of transcription by RNA polymerase II"/>
    <property type="evidence" value="ECO:0007669"/>
    <property type="project" value="TreeGrafter"/>
</dbReference>
<sequence length="514" mass="58043">MENDDSVAMESSAQALVSLRGNQPSLRNSHGNDETQTDDVLLLSDNGMAQTSFGSPRRKARKPIKLQNTTVKGSPTKKTAMSLMSKLRNLLKLPKAFKWCYFEWFYSSLDKSLFLSDNDFCVCLKEHFPSLNAKNLRRVEWRELRRLMGKPRRCSQSFFSEERSALEEKRQKIRLLQQRKVTELAKFKDLPKEIPVPLVIGTKVSARLHKPQSGIFTGQIDAVDSTASTYRVRFDIPELGTHSVMDIDVQSNESEETMPISAFALKERPKLANVPTFNSVRRKLSAVGDPLLSNSPTRVQLQEVLDKGDHTVGGFPIKFLALVTRLSKVLTLKREYVDKLKHLNSEAEKLKSYQLPIERDFQRKYAEVVLELERLNTDLNNYLKDVEEYCVNMNSIQGSDSLDQSDGLQKSCEKHAKSMVEHLSGDVDHDVENGSTLQLIASLTALLLQVKMLAESDLNSFEFKSLVDSVQELKKTVDSTNVSSFQNNVEIHIAHIQSGLSQMGNLQAFSTNPS</sequence>
<dbReference type="EMBL" id="CACRXK020004618">
    <property type="protein sequence ID" value="CAB4003396.1"/>
    <property type="molecule type" value="Genomic_DNA"/>
</dbReference>
<feature type="region of interest" description="Disordered" evidence="5">
    <location>
        <begin position="1"/>
        <end position="36"/>
    </location>
</feature>
<comment type="caution">
    <text evidence="6">The sequence shown here is derived from an EMBL/GenBank/DDBJ whole genome shotgun (WGS) entry which is preliminary data.</text>
</comment>
<dbReference type="GO" id="GO:0003677">
    <property type="term" value="F:DNA binding"/>
    <property type="evidence" value="ECO:0007669"/>
    <property type="project" value="TreeGrafter"/>
</dbReference>